<organism evidence="2 3">
    <name type="scientific">Deinococcus aetherius</name>
    <dbReference type="NCBI Taxonomy" id="200252"/>
    <lineage>
        <taxon>Bacteria</taxon>
        <taxon>Thermotogati</taxon>
        <taxon>Deinococcota</taxon>
        <taxon>Deinococci</taxon>
        <taxon>Deinococcales</taxon>
        <taxon>Deinococcaceae</taxon>
        <taxon>Deinococcus</taxon>
    </lineage>
</organism>
<dbReference type="EMBL" id="AP026560">
    <property type="protein sequence ID" value="BDP42435.1"/>
    <property type="molecule type" value="Genomic_DNA"/>
</dbReference>
<evidence type="ECO:0000259" key="1">
    <source>
        <dbReference type="PROSITE" id="PS51186"/>
    </source>
</evidence>
<dbReference type="Gene3D" id="3.40.630.30">
    <property type="match status" value="1"/>
</dbReference>
<dbReference type="InterPro" id="IPR000182">
    <property type="entry name" value="GNAT_dom"/>
</dbReference>
<dbReference type="Proteomes" id="UP001064971">
    <property type="component" value="Chromosome"/>
</dbReference>
<feature type="domain" description="N-acetyltransferase" evidence="1">
    <location>
        <begin position="9"/>
        <end position="144"/>
    </location>
</feature>
<protein>
    <recommendedName>
        <fullName evidence="1">N-acetyltransferase domain-containing protein</fullName>
    </recommendedName>
</protein>
<accession>A0ABM8AF61</accession>
<dbReference type="SUPFAM" id="SSF55729">
    <property type="entry name" value="Acyl-CoA N-acyltransferases (Nat)"/>
    <property type="match status" value="1"/>
</dbReference>
<name>A0ABM8AF61_9DEIO</name>
<evidence type="ECO:0000313" key="3">
    <source>
        <dbReference type="Proteomes" id="UP001064971"/>
    </source>
</evidence>
<proteinExistence type="predicted"/>
<gene>
    <name evidence="2" type="ORF">DAETH_24040</name>
</gene>
<evidence type="ECO:0000313" key="2">
    <source>
        <dbReference type="EMBL" id="BDP42435.1"/>
    </source>
</evidence>
<reference evidence="2" key="1">
    <citation type="submission" date="2022-07" db="EMBL/GenBank/DDBJ databases">
        <title>Complete Genome Sequence of the Radioresistant Bacterium Deinococcus aetherius ST0316, Isolated from the Air Dust collected in Lower Stratosphere above Japan.</title>
        <authorList>
            <person name="Satoh K."/>
            <person name="Hagiwara K."/>
            <person name="Katsumata K."/>
            <person name="Kubo A."/>
            <person name="Yokobori S."/>
            <person name="Yamagishi A."/>
            <person name="Oono Y."/>
            <person name="Narumi I."/>
        </authorList>
    </citation>
    <scope>NUCLEOTIDE SEQUENCE</scope>
    <source>
        <strain evidence="2">ST0316</strain>
    </source>
</reference>
<keyword evidence="3" id="KW-1185">Reference proteome</keyword>
<dbReference type="Pfam" id="PF00583">
    <property type="entry name" value="Acetyltransf_1"/>
    <property type="match status" value="1"/>
</dbReference>
<sequence>MGAGEYSLAVLTEANTLTPELETLLARAMFPDPGRIRRTLESYRTDPTRRVFAWVVEGRPVSTAGIQQRDGEVEVLHLGTAPGEERRGHARTLLHALAAYLNTGHVVAETDDEAVEFYRRAGFEVTPIPSPRERARYRCVLTLS</sequence>
<dbReference type="InterPro" id="IPR016181">
    <property type="entry name" value="Acyl_CoA_acyltransferase"/>
</dbReference>
<dbReference type="PROSITE" id="PS51186">
    <property type="entry name" value="GNAT"/>
    <property type="match status" value="1"/>
</dbReference>